<keyword evidence="4 5" id="KW-0472">Membrane</keyword>
<evidence type="ECO:0000256" key="3">
    <source>
        <dbReference type="ARBA" id="ARBA00022989"/>
    </source>
</evidence>
<sequence length="162" mass="18901">MPCTCNRNNWRQWIQPLLVVIYIIFILVSVSFGVWELQKLKAGMYIQPWLIAGVFMLLTIPVSLYGILQHLLHFTQPQLQKPIIRSSLNIFATTSWLSVKFPKIAIYMDTLKESYEAFVLYNLMILLRNYIQIQFPSVMVHLKTKQQHLPTLCCCPPWATGE</sequence>
<dbReference type="GO" id="GO:0016020">
    <property type="term" value="C:membrane"/>
    <property type="evidence" value="ECO:0007669"/>
    <property type="project" value="UniProtKB-SubCell"/>
</dbReference>
<comment type="caution">
    <text evidence="6">The sequence shown here is derived from an EMBL/GenBank/DDBJ whole genome shotgun (WGS) entry which is preliminary data.</text>
</comment>
<keyword evidence="3 5" id="KW-1133">Transmembrane helix</keyword>
<evidence type="ECO:0000313" key="7">
    <source>
        <dbReference type="Proteomes" id="UP000710432"/>
    </source>
</evidence>
<name>A0A8J6H049_MICOH</name>
<dbReference type="PANTHER" id="PTHR23423">
    <property type="entry name" value="ORGANIC SOLUTE TRANSPORTER-RELATED"/>
    <property type="match status" value="1"/>
</dbReference>
<dbReference type="EMBL" id="JAATJU010003588">
    <property type="protein sequence ID" value="KAH0519737.1"/>
    <property type="molecule type" value="Genomic_DNA"/>
</dbReference>
<gene>
    <name evidence="6" type="ORF">LTLLF_110835</name>
</gene>
<evidence type="ECO:0000256" key="4">
    <source>
        <dbReference type="ARBA" id="ARBA00023136"/>
    </source>
</evidence>
<organism evidence="6 7">
    <name type="scientific">Microtus ochrogaster</name>
    <name type="common">Prairie vole</name>
    <dbReference type="NCBI Taxonomy" id="79684"/>
    <lineage>
        <taxon>Eukaryota</taxon>
        <taxon>Metazoa</taxon>
        <taxon>Chordata</taxon>
        <taxon>Craniata</taxon>
        <taxon>Vertebrata</taxon>
        <taxon>Euteleostomi</taxon>
        <taxon>Mammalia</taxon>
        <taxon>Eutheria</taxon>
        <taxon>Euarchontoglires</taxon>
        <taxon>Glires</taxon>
        <taxon>Rodentia</taxon>
        <taxon>Myomorpha</taxon>
        <taxon>Muroidea</taxon>
        <taxon>Cricetidae</taxon>
        <taxon>Arvicolinae</taxon>
        <taxon>Microtus</taxon>
    </lineage>
</organism>
<evidence type="ECO:0000256" key="2">
    <source>
        <dbReference type="ARBA" id="ARBA00022692"/>
    </source>
</evidence>
<feature type="transmembrane region" description="Helical" evidence="5">
    <location>
        <begin position="17"/>
        <end position="37"/>
    </location>
</feature>
<dbReference type="Pfam" id="PF03619">
    <property type="entry name" value="Solute_trans_a"/>
    <property type="match status" value="1"/>
</dbReference>
<evidence type="ECO:0000256" key="1">
    <source>
        <dbReference type="ARBA" id="ARBA00004141"/>
    </source>
</evidence>
<keyword evidence="2 5" id="KW-0812">Transmembrane</keyword>
<dbReference type="Proteomes" id="UP000710432">
    <property type="component" value="Unassembled WGS sequence"/>
</dbReference>
<evidence type="ECO:0000256" key="5">
    <source>
        <dbReference type="SAM" id="Phobius"/>
    </source>
</evidence>
<dbReference type="AlphaFoldDB" id="A0A8J6H049"/>
<dbReference type="InterPro" id="IPR005178">
    <property type="entry name" value="Ostalpha/TMEM184C"/>
</dbReference>
<evidence type="ECO:0000313" key="6">
    <source>
        <dbReference type="EMBL" id="KAH0519737.1"/>
    </source>
</evidence>
<comment type="subcellular location">
    <subcellularLocation>
        <location evidence="1">Membrane</location>
        <topology evidence="1">Multi-pass membrane protein</topology>
    </subcellularLocation>
</comment>
<protein>
    <submittedName>
        <fullName evidence="6">Transmembrane protein 184C</fullName>
    </submittedName>
</protein>
<accession>A0A8J6H049</accession>
<proteinExistence type="predicted"/>
<reference evidence="6" key="1">
    <citation type="submission" date="2020-03" db="EMBL/GenBank/DDBJ databases">
        <title>Studies in the Genomics of Life Span.</title>
        <authorList>
            <person name="Glass D."/>
        </authorList>
    </citation>
    <scope>NUCLEOTIDE SEQUENCE</scope>
    <source>
        <strain evidence="6">LTLLF</strain>
        <tissue evidence="6">Muscle</tissue>
    </source>
</reference>
<feature type="transmembrane region" description="Helical" evidence="5">
    <location>
        <begin position="49"/>
        <end position="68"/>
    </location>
</feature>